<evidence type="ECO:0000313" key="5">
    <source>
        <dbReference type="EMBL" id="OLP97866.1"/>
    </source>
</evidence>
<feature type="domain" description="Sulphate adenylyltransferase catalytic" evidence="3">
    <location>
        <begin position="358"/>
        <end position="584"/>
    </location>
</feature>
<dbReference type="InterPro" id="IPR002500">
    <property type="entry name" value="PAPS_reduct_dom"/>
</dbReference>
<reference evidence="5 6" key="1">
    <citation type="submission" date="2016-02" db="EMBL/GenBank/DDBJ databases">
        <title>Genome analysis of coral dinoflagellate symbionts highlights evolutionary adaptations to a symbiotic lifestyle.</title>
        <authorList>
            <person name="Aranda M."/>
            <person name="Li Y."/>
            <person name="Liew Y.J."/>
            <person name="Baumgarten S."/>
            <person name="Simakov O."/>
            <person name="Wilson M."/>
            <person name="Piel J."/>
            <person name="Ashoor H."/>
            <person name="Bougouffa S."/>
            <person name="Bajic V.B."/>
            <person name="Ryu T."/>
            <person name="Ravasi T."/>
            <person name="Bayer T."/>
            <person name="Micklem G."/>
            <person name="Kim H."/>
            <person name="Bhak J."/>
            <person name="Lajeunesse T.C."/>
            <person name="Voolstra C.R."/>
        </authorList>
    </citation>
    <scope>NUCLEOTIDE SEQUENCE [LARGE SCALE GENOMIC DNA]</scope>
    <source>
        <strain evidence="5 6">CCMP2467</strain>
    </source>
</reference>
<accession>A0A1Q9DRS4</accession>
<feature type="domain" description="ATP-sulfurylase PUA-like" evidence="4">
    <location>
        <begin position="804"/>
        <end position="963"/>
    </location>
</feature>
<dbReference type="Pfam" id="PF01507">
    <property type="entry name" value="PAPS_reduct"/>
    <property type="match status" value="1"/>
</dbReference>
<sequence>MNLVAIDTLHLFPTTLECAKLVEEKYAKKAMWKMPKGITTKEPQAFQLRRKLRILHQSRCRQGTYHRKIGVPEDEFIAKYGDCEELDSADFDFVSKATPRATGDRDLNNGMTLHFIWVEPFQRALEECEKDILITGRRMDQAAQRIKLDVWEEQKRTSVDIIDYVDKEFSLWGCPDRDGRAEGVPVNAGHNWAFRCDAPIEVDLGKPFWRCTDAEIKGSPAAPITYVFKSFGDMRRPQKRFMEETAYNSVVKDRPTCEEDMRLPEKQLFGLPVTFDLPEVDGIKQGDKLLLKWKGTNVAVLEASSIWKPNKVVEAKECYGTSSLEHPTVASLVQEIGKYYVGGKIHGFELPKFGYPTQTPAEVRATLPENKQVVAFQNRNPIHRAHFELLICAQHLEAYSLGPGDIDGLVRIQTYEALKTETEKEYPMFRWAYLPYSMKMAGPREAIQHMIIRKNYGATHFIIGRDMAGTKSTIDGEDFYGPYDAQETGKKYSAELGVTVTHYENMVYVGPEEGYVQESVAKSKGSLAHPQAHTNHQPQAVLPPQQRRCETLDVKTPGYKVVKLSGTEFRRRLRAGEDIPEHFNHNFAARQFSSLPPGLKACVLTGMNLVAIDTLHLFPTTLECAKLVEEKYAKKAMWKMPKGITTKDEFIAKYGDCEELDSADFDFVSKVEPFQRALEECEKDILITGRRMDQAAQRIKLDVWEDQKRTLNPMANFSWQDIIDYVDKATSRHLPDLPWTKVKGSPAAPITYVFKSFGDMNVEASCLFGPEVERILTSCWAVQVEIFAISYEPGDLPHTTVPVEPHESERAGRFVRQDPATIQNLTASTVKAIDLNERQACDVFCLLSGAFSPLTGFMEESAYNSVVKDLKNQEGHPEGTNGTTSVSLDMRLPEKQLFGLPVTLDLPEVDGINKGDKLLLKWKGTNVAVLEASSIWKPNKVVEAKECYGTSSLEHPTVASLVQALTPSALQPQSDSRVEYNIALTTLADLCSA</sequence>
<protein>
    <submittedName>
        <fullName evidence="5">Sulfate adenylyltransferase</fullName>
    </submittedName>
</protein>
<feature type="domain" description="ATP-sulfurylase PUA-like" evidence="4">
    <location>
        <begin position="237"/>
        <end position="348"/>
    </location>
</feature>
<evidence type="ECO:0000259" key="2">
    <source>
        <dbReference type="Pfam" id="PF01507"/>
    </source>
</evidence>
<dbReference type="SUPFAM" id="SSF88697">
    <property type="entry name" value="PUA domain-like"/>
    <property type="match status" value="2"/>
</dbReference>
<keyword evidence="5" id="KW-0808">Transferase</keyword>
<keyword evidence="6" id="KW-1185">Reference proteome</keyword>
<dbReference type="EMBL" id="LSRX01000418">
    <property type="protein sequence ID" value="OLP97866.1"/>
    <property type="molecule type" value="Genomic_DNA"/>
</dbReference>
<name>A0A1Q9DRS4_SYMMI</name>
<proteinExistence type="predicted"/>
<evidence type="ECO:0000256" key="1">
    <source>
        <dbReference type="ARBA" id="ARBA00005048"/>
    </source>
</evidence>
<dbReference type="SUPFAM" id="SSF52402">
    <property type="entry name" value="Adenine nucleotide alpha hydrolases-like"/>
    <property type="match status" value="2"/>
</dbReference>
<feature type="domain" description="Phosphoadenosine phosphosulphate reductase" evidence="2">
    <location>
        <begin position="607"/>
        <end position="728"/>
    </location>
</feature>
<organism evidence="5 6">
    <name type="scientific">Symbiodinium microadriaticum</name>
    <name type="common">Dinoflagellate</name>
    <name type="synonym">Zooxanthella microadriatica</name>
    <dbReference type="NCBI Taxonomy" id="2951"/>
    <lineage>
        <taxon>Eukaryota</taxon>
        <taxon>Sar</taxon>
        <taxon>Alveolata</taxon>
        <taxon>Dinophyceae</taxon>
        <taxon>Suessiales</taxon>
        <taxon>Symbiodiniaceae</taxon>
        <taxon>Symbiodinium</taxon>
    </lineage>
</organism>
<dbReference type="GO" id="GO:0004781">
    <property type="term" value="F:sulfate adenylyltransferase (ATP) activity"/>
    <property type="evidence" value="ECO:0007669"/>
    <property type="project" value="InterPro"/>
</dbReference>
<dbReference type="PANTHER" id="PTHR43509">
    <property type="match status" value="1"/>
</dbReference>
<dbReference type="Pfam" id="PF01747">
    <property type="entry name" value="ATP-sulfurylase"/>
    <property type="match status" value="1"/>
</dbReference>
<comment type="caution">
    <text evidence="5">The sequence shown here is derived from an EMBL/GenBank/DDBJ whole genome shotgun (WGS) entry which is preliminary data.</text>
</comment>
<dbReference type="SUPFAM" id="SSF52374">
    <property type="entry name" value="Nucleotidylyl transferase"/>
    <property type="match status" value="1"/>
</dbReference>
<dbReference type="Gene3D" id="3.10.400.10">
    <property type="entry name" value="Sulfate adenylyltransferase"/>
    <property type="match status" value="2"/>
</dbReference>
<dbReference type="InterPro" id="IPR025980">
    <property type="entry name" value="ATP-Sase_PUA-like_dom"/>
</dbReference>
<evidence type="ECO:0000259" key="3">
    <source>
        <dbReference type="Pfam" id="PF01747"/>
    </source>
</evidence>
<dbReference type="InterPro" id="IPR015947">
    <property type="entry name" value="PUA-like_sf"/>
</dbReference>
<dbReference type="InterPro" id="IPR024951">
    <property type="entry name" value="Sulfurylase_cat_dom"/>
</dbReference>
<comment type="pathway">
    <text evidence="1">Sulfur metabolism; hydrogen sulfide biosynthesis; sulfite from sulfate: step 1/3.</text>
</comment>
<evidence type="ECO:0000259" key="4">
    <source>
        <dbReference type="Pfam" id="PF14306"/>
    </source>
</evidence>
<dbReference type="Pfam" id="PF14306">
    <property type="entry name" value="PUA_2"/>
    <property type="match status" value="2"/>
</dbReference>
<dbReference type="Proteomes" id="UP000186817">
    <property type="component" value="Unassembled WGS sequence"/>
</dbReference>
<dbReference type="PANTHER" id="PTHR43509:SF1">
    <property type="entry name" value="SULFATE ADENYLYLTRANSFERASE"/>
    <property type="match status" value="1"/>
</dbReference>
<gene>
    <name evidence="5" type="primary">sua1</name>
    <name evidence="5" type="ORF">AK812_SmicGene19754</name>
</gene>
<keyword evidence="5" id="KW-0548">Nucleotidyltransferase</keyword>
<dbReference type="Gene3D" id="3.40.50.620">
    <property type="entry name" value="HUPs"/>
    <property type="match status" value="3"/>
</dbReference>
<dbReference type="OrthoDB" id="468at2759"/>
<evidence type="ECO:0000313" key="6">
    <source>
        <dbReference type="Proteomes" id="UP000186817"/>
    </source>
</evidence>
<dbReference type="InterPro" id="IPR014729">
    <property type="entry name" value="Rossmann-like_a/b/a_fold"/>
</dbReference>
<dbReference type="AlphaFoldDB" id="A0A1Q9DRS4"/>